<gene>
    <name evidence="2" type="ORF">BD410DRAFT_889782</name>
</gene>
<organism evidence="2 3">
    <name type="scientific">Rickenella mellea</name>
    <dbReference type="NCBI Taxonomy" id="50990"/>
    <lineage>
        <taxon>Eukaryota</taxon>
        <taxon>Fungi</taxon>
        <taxon>Dikarya</taxon>
        <taxon>Basidiomycota</taxon>
        <taxon>Agaricomycotina</taxon>
        <taxon>Agaricomycetes</taxon>
        <taxon>Hymenochaetales</taxon>
        <taxon>Rickenellaceae</taxon>
        <taxon>Rickenella</taxon>
    </lineage>
</organism>
<sequence length="177" mass="19656">MANTTPVDDGVERHLVLSIVSILFVIGYGFVLLRYSWQWFPLIMVLHLLSAAATEKRFPSADTSAAIHFIAYMLCVLITTLNYVTRAFSGNLLDGIFCVLLVPGVIVIGEMFFVAVLEFLGSPWAYGQFRKQHGPLGVYAASRFVRSVWIAIKEPFLYPVQGRTAPTEASIFPPPTL</sequence>
<feature type="transmembrane region" description="Helical" evidence="1">
    <location>
        <begin position="96"/>
        <end position="121"/>
    </location>
</feature>
<protein>
    <submittedName>
        <fullName evidence="2">Uncharacterized protein</fullName>
    </submittedName>
</protein>
<keyword evidence="1" id="KW-0812">Transmembrane</keyword>
<keyword evidence="3" id="KW-1185">Reference proteome</keyword>
<name>A0A4Y7PNA7_9AGAM</name>
<dbReference type="EMBL" id="ML170245">
    <property type="protein sequence ID" value="TDL16332.1"/>
    <property type="molecule type" value="Genomic_DNA"/>
</dbReference>
<evidence type="ECO:0000256" key="1">
    <source>
        <dbReference type="SAM" id="Phobius"/>
    </source>
</evidence>
<dbReference type="VEuPathDB" id="FungiDB:BD410DRAFT_889782"/>
<evidence type="ECO:0000313" key="3">
    <source>
        <dbReference type="Proteomes" id="UP000294933"/>
    </source>
</evidence>
<keyword evidence="1" id="KW-1133">Transmembrane helix</keyword>
<dbReference type="Proteomes" id="UP000294933">
    <property type="component" value="Unassembled WGS sequence"/>
</dbReference>
<accession>A0A4Y7PNA7</accession>
<dbReference type="AlphaFoldDB" id="A0A4Y7PNA7"/>
<proteinExistence type="predicted"/>
<keyword evidence="1" id="KW-0472">Membrane</keyword>
<feature type="transmembrane region" description="Helical" evidence="1">
    <location>
        <begin position="12"/>
        <end position="31"/>
    </location>
</feature>
<evidence type="ECO:0000313" key="2">
    <source>
        <dbReference type="EMBL" id="TDL16332.1"/>
    </source>
</evidence>
<reference evidence="2 3" key="1">
    <citation type="submission" date="2018-06" db="EMBL/GenBank/DDBJ databases">
        <title>A transcriptomic atlas of mushroom development highlights an independent origin of complex multicellularity.</title>
        <authorList>
            <consortium name="DOE Joint Genome Institute"/>
            <person name="Krizsan K."/>
            <person name="Almasi E."/>
            <person name="Merenyi Z."/>
            <person name="Sahu N."/>
            <person name="Viragh M."/>
            <person name="Koszo T."/>
            <person name="Mondo S."/>
            <person name="Kiss B."/>
            <person name="Balint B."/>
            <person name="Kues U."/>
            <person name="Barry K."/>
            <person name="Hegedus J.C."/>
            <person name="Henrissat B."/>
            <person name="Johnson J."/>
            <person name="Lipzen A."/>
            <person name="Ohm R."/>
            <person name="Nagy I."/>
            <person name="Pangilinan J."/>
            <person name="Yan J."/>
            <person name="Xiong Y."/>
            <person name="Grigoriev I.V."/>
            <person name="Hibbett D.S."/>
            <person name="Nagy L.G."/>
        </authorList>
    </citation>
    <scope>NUCLEOTIDE SEQUENCE [LARGE SCALE GENOMIC DNA]</scope>
    <source>
        <strain evidence="2 3">SZMC22713</strain>
    </source>
</reference>
<feature type="transmembrane region" description="Helical" evidence="1">
    <location>
        <begin position="66"/>
        <end position="84"/>
    </location>
</feature>